<evidence type="ECO:0000313" key="3">
    <source>
        <dbReference type="Proteomes" id="UP000643701"/>
    </source>
</evidence>
<keyword evidence="3" id="KW-1185">Reference proteome</keyword>
<dbReference type="RefSeq" id="WP_166400844.1">
    <property type="nucleotide sequence ID" value="NZ_JAANAS010000083.1"/>
</dbReference>
<protein>
    <recommendedName>
        <fullName evidence="4">Lipocalin-like domain-containing protein</fullName>
    </recommendedName>
</protein>
<sequence length="150" mass="16780">MKMNKVLILLVLSLSLVLSCSSDDDGGGSSSNDPIIGEWQLNRVVFEGTEITLQACEELETYIFEPNAAFIIERFSPAPELPNQDCELENTNQGTWMKDDNGKYFFNLQGDFVELPVSINEEAEELTINEVDPLTGSTQQRIFVLQNPSE</sequence>
<comment type="caution">
    <text evidence="2">The sequence shown here is derived from an EMBL/GenBank/DDBJ whole genome shotgun (WGS) entry which is preliminary data.</text>
</comment>
<dbReference type="PROSITE" id="PS51257">
    <property type="entry name" value="PROKAR_LIPOPROTEIN"/>
    <property type="match status" value="1"/>
</dbReference>
<dbReference type="AlphaFoldDB" id="A0A967AE36"/>
<evidence type="ECO:0008006" key="4">
    <source>
        <dbReference type="Google" id="ProtNLM"/>
    </source>
</evidence>
<reference evidence="2" key="1">
    <citation type="submission" date="2020-03" db="EMBL/GenBank/DDBJ databases">
        <title>Psychroflexus Maritimus sp. nov., isolate from marine sediment.</title>
        <authorList>
            <person name="Zhong Y.-L."/>
        </authorList>
    </citation>
    <scope>NUCLEOTIDE SEQUENCE</scope>
    <source>
        <strain evidence="2">C1</strain>
    </source>
</reference>
<proteinExistence type="predicted"/>
<organism evidence="2 3">
    <name type="scientific">Psychroflexus maritimus</name>
    <dbReference type="NCBI Taxonomy" id="2714865"/>
    <lineage>
        <taxon>Bacteria</taxon>
        <taxon>Pseudomonadati</taxon>
        <taxon>Bacteroidota</taxon>
        <taxon>Flavobacteriia</taxon>
        <taxon>Flavobacteriales</taxon>
        <taxon>Flavobacteriaceae</taxon>
        <taxon>Psychroflexus</taxon>
    </lineage>
</organism>
<dbReference type="EMBL" id="JAANAS010000083">
    <property type="protein sequence ID" value="NGZ90609.1"/>
    <property type="molecule type" value="Genomic_DNA"/>
</dbReference>
<feature type="chain" id="PRO_5037883710" description="Lipocalin-like domain-containing protein" evidence="1">
    <location>
        <begin position="23"/>
        <end position="150"/>
    </location>
</feature>
<keyword evidence="1" id="KW-0732">Signal</keyword>
<accession>A0A967AE36</accession>
<dbReference type="Proteomes" id="UP000643701">
    <property type="component" value="Unassembled WGS sequence"/>
</dbReference>
<evidence type="ECO:0000256" key="1">
    <source>
        <dbReference type="SAM" id="SignalP"/>
    </source>
</evidence>
<gene>
    <name evidence="2" type="ORF">G7034_10135</name>
</gene>
<evidence type="ECO:0000313" key="2">
    <source>
        <dbReference type="EMBL" id="NGZ90609.1"/>
    </source>
</evidence>
<feature type="signal peptide" evidence="1">
    <location>
        <begin position="1"/>
        <end position="22"/>
    </location>
</feature>
<name>A0A967AE36_9FLAO</name>